<dbReference type="Pfam" id="PF01494">
    <property type="entry name" value="FAD_binding_3"/>
    <property type="match status" value="1"/>
</dbReference>
<dbReference type="InterPro" id="IPR036188">
    <property type="entry name" value="FAD/NAD-bd_sf"/>
</dbReference>
<dbReference type="GO" id="GO:0016709">
    <property type="term" value="F:oxidoreductase activity, acting on paired donors, with incorporation or reduction of molecular oxygen, NAD(P)H as one donor, and incorporation of one atom of oxygen"/>
    <property type="evidence" value="ECO:0007669"/>
    <property type="project" value="UniProtKB-ARBA"/>
</dbReference>
<sequence>MGRKNSQNGRDVIIIGGGPTGLSLGLGLARQGVSSVILEKKEAISRHSKAPVIHQRTREIFRQWGIEEEFLKDGNLVKKLTVNKANSHKVLFSLNFNHLEKEARDPGMLVIEQNKTEKILLEAIRKTKLCSILFSNEVVQFEQNSEGVKVWSLFGEEEQVHFGKYLIGCDGASSFIREGLNLPFKGKTYNVRTVLADVRPGDKRNELPWPRLYNGKKELTVGIKIADDLWRLIHLETSGDKKENKEDATTTAEVDKWVNQTLGDGKYTQVWASPFDIHRRSSPVFRKERVILAGDAAHVHSPVGGQGMNAGIQDSHNLAWKLAVVINNTAMDELLDSYEKERVEAVVEEVSGNTDFLTKTFLQSPSFFRKTAFFVLRRILSVPFLRNKFLRRAMMINIGYKNSSISSYRSKAEGKRLPDVLLIPGTGEAKRLYDYHSGKPLVILIGGVKDVCSPFAVIRICQKLKDPSGLLVKLVPGDEGYIFVRPDLHIDWAGKNRKKFLEVLKQWKRIIPN</sequence>
<comment type="cofactor">
    <cofactor evidence="1">
        <name>FAD</name>
        <dbReference type="ChEBI" id="CHEBI:57692"/>
    </cofactor>
</comment>
<keyword evidence="2" id="KW-0285">Flavoprotein</keyword>
<dbReference type="InterPro" id="IPR002938">
    <property type="entry name" value="FAD-bd"/>
</dbReference>
<feature type="domain" description="FAD-binding" evidence="4">
    <location>
        <begin position="11"/>
        <end position="345"/>
    </location>
</feature>
<name>A0A5B7WYN6_9FLAO</name>
<dbReference type="GO" id="GO:0071949">
    <property type="term" value="F:FAD binding"/>
    <property type="evidence" value="ECO:0007669"/>
    <property type="project" value="InterPro"/>
</dbReference>
<dbReference type="Gene3D" id="3.30.70.2450">
    <property type="match status" value="1"/>
</dbReference>
<evidence type="ECO:0000313" key="6">
    <source>
        <dbReference type="Proteomes" id="UP000309016"/>
    </source>
</evidence>
<keyword evidence="6" id="KW-1185">Reference proteome</keyword>
<evidence type="ECO:0000259" key="4">
    <source>
        <dbReference type="Pfam" id="PF01494"/>
    </source>
</evidence>
<dbReference type="KEGG" id="afla:FHG64_01495"/>
<proteinExistence type="predicted"/>
<dbReference type="RefSeq" id="WP_139064753.1">
    <property type="nucleotide sequence ID" value="NZ_CP040812.1"/>
</dbReference>
<accession>A0A5B7WYN6</accession>
<dbReference type="PANTHER" id="PTHR43004">
    <property type="entry name" value="TRK SYSTEM POTASSIUM UPTAKE PROTEIN"/>
    <property type="match status" value="1"/>
</dbReference>
<keyword evidence="3" id="KW-0274">FAD</keyword>
<dbReference type="InterPro" id="IPR050641">
    <property type="entry name" value="RIFMO-like"/>
</dbReference>
<evidence type="ECO:0000256" key="1">
    <source>
        <dbReference type="ARBA" id="ARBA00001974"/>
    </source>
</evidence>
<dbReference type="Proteomes" id="UP000309016">
    <property type="component" value="Chromosome"/>
</dbReference>
<organism evidence="5 6">
    <name type="scientific">Antarcticibacterium flavum</name>
    <dbReference type="NCBI Taxonomy" id="2058175"/>
    <lineage>
        <taxon>Bacteria</taxon>
        <taxon>Pseudomonadati</taxon>
        <taxon>Bacteroidota</taxon>
        <taxon>Flavobacteriia</taxon>
        <taxon>Flavobacteriales</taxon>
        <taxon>Flavobacteriaceae</taxon>
        <taxon>Antarcticibacterium</taxon>
    </lineage>
</organism>
<gene>
    <name evidence="5" type="ORF">FHG64_01495</name>
</gene>
<dbReference type="SUPFAM" id="SSF51905">
    <property type="entry name" value="FAD/NAD(P)-binding domain"/>
    <property type="match status" value="1"/>
</dbReference>
<dbReference type="AlphaFoldDB" id="A0A5B7WYN6"/>
<dbReference type="Gene3D" id="3.50.50.60">
    <property type="entry name" value="FAD/NAD(P)-binding domain"/>
    <property type="match status" value="1"/>
</dbReference>
<reference evidence="5 6" key="1">
    <citation type="submission" date="2019-06" db="EMBL/GenBank/DDBJ databases">
        <title>Complete genome sequence of Antarcticibacterium flavum KCTC 52984T from an Antarctic marine sediment.</title>
        <authorList>
            <person name="Lee Y.M."/>
            <person name="Shin S.C."/>
        </authorList>
    </citation>
    <scope>NUCLEOTIDE SEQUENCE [LARGE SCALE GENOMIC DNA]</scope>
    <source>
        <strain evidence="5 6">KCTC 52984</strain>
    </source>
</reference>
<evidence type="ECO:0000313" key="5">
    <source>
        <dbReference type="EMBL" id="QCY68177.1"/>
    </source>
</evidence>
<protein>
    <submittedName>
        <fullName evidence="5">FAD-binding protein</fullName>
    </submittedName>
</protein>
<dbReference type="OrthoDB" id="9766816at2"/>
<evidence type="ECO:0000256" key="3">
    <source>
        <dbReference type="ARBA" id="ARBA00022827"/>
    </source>
</evidence>
<dbReference type="EMBL" id="CP040812">
    <property type="protein sequence ID" value="QCY68177.1"/>
    <property type="molecule type" value="Genomic_DNA"/>
</dbReference>
<evidence type="ECO:0000256" key="2">
    <source>
        <dbReference type="ARBA" id="ARBA00022630"/>
    </source>
</evidence>
<dbReference type="PANTHER" id="PTHR43004:SF19">
    <property type="entry name" value="BINDING MONOOXYGENASE, PUTATIVE (JCVI)-RELATED"/>
    <property type="match status" value="1"/>
</dbReference>
<dbReference type="PRINTS" id="PR00420">
    <property type="entry name" value="RNGMNOXGNASE"/>
</dbReference>